<dbReference type="PANTHER" id="PTHR11496:SF107">
    <property type="entry name" value="ALCOHOL DEHYDROGENASE, PUTATIVE (AFU_ORTHOLOGUE AFUA_1G06800)-RELATED"/>
    <property type="match status" value="1"/>
</dbReference>
<proteinExistence type="predicted"/>
<dbReference type="GO" id="GO:0004022">
    <property type="term" value="F:alcohol dehydrogenase (NAD+) activity"/>
    <property type="evidence" value="ECO:0007669"/>
    <property type="project" value="TreeGrafter"/>
</dbReference>
<evidence type="ECO:0000259" key="2">
    <source>
        <dbReference type="Pfam" id="PF00465"/>
    </source>
</evidence>
<accession>A0A0U5GP63</accession>
<dbReference type="EMBL" id="CDMC01000006">
    <property type="protein sequence ID" value="CEN61318.1"/>
    <property type="molecule type" value="Genomic_DNA"/>
</dbReference>
<dbReference type="Proteomes" id="UP000054771">
    <property type="component" value="Unassembled WGS sequence"/>
</dbReference>
<dbReference type="PANTHER" id="PTHR11496">
    <property type="entry name" value="ALCOHOL DEHYDROGENASE"/>
    <property type="match status" value="1"/>
</dbReference>
<dbReference type="OrthoDB" id="339764at2759"/>
<protein>
    <submittedName>
        <fullName evidence="4">Uncharacterized protein</fullName>
    </submittedName>
</protein>
<dbReference type="GO" id="GO:0046872">
    <property type="term" value="F:metal ion binding"/>
    <property type="evidence" value="ECO:0007669"/>
    <property type="project" value="InterPro"/>
</dbReference>
<dbReference type="SUPFAM" id="SSF56796">
    <property type="entry name" value="Dehydroquinate synthase-like"/>
    <property type="match status" value="1"/>
</dbReference>
<gene>
    <name evidence="4" type="ORF">ASPCAL07974</name>
</gene>
<dbReference type="InterPro" id="IPR039697">
    <property type="entry name" value="Alcohol_dehydrogenase_Fe"/>
</dbReference>
<keyword evidence="1" id="KW-0560">Oxidoreductase</keyword>
<dbReference type="GO" id="GO:0005739">
    <property type="term" value="C:mitochondrion"/>
    <property type="evidence" value="ECO:0007669"/>
    <property type="project" value="TreeGrafter"/>
</dbReference>
<evidence type="ECO:0000313" key="5">
    <source>
        <dbReference type="Proteomes" id="UP000054771"/>
    </source>
</evidence>
<dbReference type="Gene3D" id="1.20.1090.10">
    <property type="entry name" value="Dehydroquinate synthase-like - alpha domain"/>
    <property type="match status" value="1"/>
</dbReference>
<dbReference type="Pfam" id="PF00465">
    <property type="entry name" value="Fe-ADH"/>
    <property type="match status" value="1"/>
</dbReference>
<dbReference type="InterPro" id="IPR001670">
    <property type="entry name" value="ADH_Fe/GldA"/>
</dbReference>
<dbReference type="InterPro" id="IPR056798">
    <property type="entry name" value="ADH_Fe_C"/>
</dbReference>
<dbReference type="CDD" id="cd08192">
    <property type="entry name" value="MAR-like"/>
    <property type="match status" value="1"/>
</dbReference>
<sequence>METFRPAFSDRPRPLLSYGIPFPEAVARHVVDTFEATRVYVICSGSLARDTDSLGRLAETLEKVKVSIVGKRIGMKPHTLWSEVLEITADARACEADLILTLGGGSLTDGAKVVAFALANNAKTFEDLETLCMGKNQEPPSALDLKPSSVPIVSVPTTLSAGEYSNFAGATNDKTQRKHSFQTPLRGPQLVVLDPQLVASTTPESVWLSTGVRAVDHCVETYCATQGTTEETDALALKALANLVPGLVRSRRDPEGKDLDARLICQLGSVDAMAACTSGRVQLGASHGIGHQLGPLGVGHGETSCILLPAVCKFNARHNANVDRQTRLRDFLLKQEIVTNVLESRGLKKEDVDLGDVLDAVIRELGMPRSLGDVGVGRDKLDGLAQNSLHDRWCRTNPVPLNEKGQVLEILEMVV</sequence>
<feature type="domain" description="Fe-containing alcohol dehydrogenase-like C-terminal" evidence="3">
    <location>
        <begin position="209"/>
        <end position="412"/>
    </location>
</feature>
<dbReference type="STRING" id="454130.A0A0U5GP63"/>
<organism evidence="4 5">
    <name type="scientific">Aspergillus calidoustus</name>
    <dbReference type="NCBI Taxonomy" id="454130"/>
    <lineage>
        <taxon>Eukaryota</taxon>
        <taxon>Fungi</taxon>
        <taxon>Dikarya</taxon>
        <taxon>Ascomycota</taxon>
        <taxon>Pezizomycotina</taxon>
        <taxon>Eurotiomycetes</taxon>
        <taxon>Eurotiomycetidae</taxon>
        <taxon>Eurotiales</taxon>
        <taxon>Aspergillaceae</taxon>
        <taxon>Aspergillus</taxon>
        <taxon>Aspergillus subgen. Nidulantes</taxon>
    </lineage>
</organism>
<dbReference type="Gene3D" id="3.40.50.1970">
    <property type="match status" value="1"/>
</dbReference>
<keyword evidence="5" id="KW-1185">Reference proteome</keyword>
<evidence type="ECO:0000259" key="3">
    <source>
        <dbReference type="Pfam" id="PF25137"/>
    </source>
</evidence>
<evidence type="ECO:0000256" key="1">
    <source>
        <dbReference type="ARBA" id="ARBA00023002"/>
    </source>
</evidence>
<reference evidence="5" key="1">
    <citation type="journal article" date="2016" name="Genome Announc.">
        <title>Draft genome sequences of fungus Aspergillus calidoustus.</title>
        <authorList>
            <person name="Horn F."/>
            <person name="Linde J."/>
            <person name="Mattern D.J."/>
            <person name="Walther G."/>
            <person name="Guthke R."/>
            <person name="Scherlach K."/>
            <person name="Martin K."/>
            <person name="Brakhage A.A."/>
            <person name="Petzke L."/>
            <person name="Valiante V."/>
        </authorList>
    </citation>
    <scope>NUCLEOTIDE SEQUENCE [LARGE SCALE GENOMIC DNA]</scope>
    <source>
        <strain evidence="5">SF006504</strain>
    </source>
</reference>
<evidence type="ECO:0000313" key="4">
    <source>
        <dbReference type="EMBL" id="CEN61318.1"/>
    </source>
</evidence>
<dbReference type="AlphaFoldDB" id="A0A0U5GP63"/>
<dbReference type="OMA" id="GTRIGMQ"/>
<dbReference type="Pfam" id="PF25137">
    <property type="entry name" value="ADH_Fe_C"/>
    <property type="match status" value="1"/>
</dbReference>
<name>A0A0U5GP63_ASPCI</name>
<feature type="domain" description="Alcohol dehydrogenase iron-type/glycerol dehydrogenase GldA" evidence="2">
    <location>
        <begin position="31"/>
        <end position="195"/>
    </location>
</feature>